<dbReference type="EMBL" id="GBXM01056823">
    <property type="protein sequence ID" value="JAH51754.1"/>
    <property type="molecule type" value="Transcribed_RNA"/>
</dbReference>
<organism evidence="1">
    <name type="scientific">Anguilla anguilla</name>
    <name type="common">European freshwater eel</name>
    <name type="synonym">Muraena anguilla</name>
    <dbReference type="NCBI Taxonomy" id="7936"/>
    <lineage>
        <taxon>Eukaryota</taxon>
        <taxon>Metazoa</taxon>
        <taxon>Chordata</taxon>
        <taxon>Craniata</taxon>
        <taxon>Vertebrata</taxon>
        <taxon>Euteleostomi</taxon>
        <taxon>Actinopterygii</taxon>
        <taxon>Neopterygii</taxon>
        <taxon>Teleostei</taxon>
        <taxon>Anguilliformes</taxon>
        <taxon>Anguillidae</taxon>
        <taxon>Anguilla</taxon>
    </lineage>
</organism>
<name>A0A0E9TDL0_ANGAN</name>
<proteinExistence type="predicted"/>
<reference evidence="1" key="1">
    <citation type="submission" date="2014-11" db="EMBL/GenBank/DDBJ databases">
        <authorList>
            <person name="Amaro Gonzalez C."/>
        </authorList>
    </citation>
    <scope>NUCLEOTIDE SEQUENCE</scope>
</reference>
<evidence type="ECO:0000313" key="1">
    <source>
        <dbReference type="EMBL" id="JAH51754.1"/>
    </source>
</evidence>
<reference evidence="1" key="2">
    <citation type="journal article" date="2015" name="Fish Shellfish Immunol.">
        <title>Early steps in the European eel (Anguilla anguilla)-Vibrio vulnificus interaction in the gills: Role of the RtxA13 toxin.</title>
        <authorList>
            <person name="Callol A."/>
            <person name="Pajuelo D."/>
            <person name="Ebbesson L."/>
            <person name="Teles M."/>
            <person name="MacKenzie S."/>
            <person name="Amaro C."/>
        </authorList>
    </citation>
    <scope>NUCLEOTIDE SEQUENCE</scope>
</reference>
<protein>
    <submittedName>
        <fullName evidence="1">Uncharacterized protein</fullName>
    </submittedName>
</protein>
<dbReference type="AlphaFoldDB" id="A0A0E9TDL0"/>
<sequence length="54" mass="6085">MKSLGSRAHLVNLREYVTVVIIVEGTCAMAPYKERMDCCRKMSVVDPKKANDNI</sequence>
<accession>A0A0E9TDL0</accession>